<dbReference type="SMART" id="SM00028">
    <property type="entry name" value="TPR"/>
    <property type="match status" value="3"/>
</dbReference>
<feature type="repeat" description="TPR" evidence="3">
    <location>
        <begin position="353"/>
        <end position="386"/>
    </location>
</feature>
<dbReference type="InterPro" id="IPR011990">
    <property type="entry name" value="TPR-like_helical_dom_sf"/>
</dbReference>
<dbReference type="Proteomes" id="UP000023152">
    <property type="component" value="Unassembled WGS sequence"/>
</dbReference>
<sequence>MLYKAFLCFKKEMHKMTLVFLRLKRLREKVTEIINTKNDKTINSTSYFKIIDNDDERKYPEDEDKFHQIINPAEKYKSLDTEIDKDHSWNKTNKENIEQLAKSNNKLYQINNIPFSMVITSNKYMKKKLIIGQYSISLFHSKNIIFDGCVYVVNCIMNGFGNYHIIQQLISTNLSIICCHFRFHVFTCSWPIDIKNIMELGRNLLEISKINEAIELFRFVICFLLQTLHNSHINIADSYSWLGRAYSNKGEYNKAIEYYEKSLKINSDKFGYNHPDIAIIYNREYNKAIEYYENSLKIRLDKLGSDHIEIAVLYNNLALTYYEKREYDKAVEFGNKVLKLRLNKFDLNHQYIGDSYNVLGYIYYKKGDKTEAKKCYENALSIYTEKLGKNHQNTKNIILKLKNL</sequence>
<dbReference type="Gene3D" id="1.25.40.10">
    <property type="entry name" value="Tetratricopeptide repeat domain"/>
    <property type="match status" value="2"/>
</dbReference>
<dbReference type="AlphaFoldDB" id="X6MKY1"/>
<keyword evidence="1" id="KW-0677">Repeat</keyword>
<evidence type="ECO:0000256" key="1">
    <source>
        <dbReference type="ARBA" id="ARBA00022737"/>
    </source>
</evidence>
<evidence type="ECO:0000256" key="2">
    <source>
        <dbReference type="ARBA" id="ARBA00022803"/>
    </source>
</evidence>
<dbReference type="PANTHER" id="PTHR45641">
    <property type="entry name" value="TETRATRICOPEPTIDE REPEAT PROTEIN (AFU_ORTHOLOGUE AFUA_6G03870)"/>
    <property type="match status" value="1"/>
</dbReference>
<dbReference type="OrthoDB" id="10260758at2759"/>
<name>X6MKY1_RETFI</name>
<dbReference type="Pfam" id="PF00515">
    <property type="entry name" value="TPR_1"/>
    <property type="match status" value="1"/>
</dbReference>
<dbReference type="Pfam" id="PF13424">
    <property type="entry name" value="TPR_12"/>
    <property type="match status" value="1"/>
</dbReference>
<accession>X6MKY1</accession>
<dbReference type="PROSITE" id="PS50005">
    <property type="entry name" value="TPR"/>
    <property type="match status" value="3"/>
</dbReference>
<evidence type="ECO:0000313" key="5">
    <source>
        <dbReference type="Proteomes" id="UP000023152"/>
    </source>
</evidence>
<protein>
    <submittedName>
        <fullName evidence="4">Uncharacterized protein</fullName>
    </submittedName>
</protein>
<evidence type="ECO:0000256" key="3">
    <source>
        <dbReference type="PROSITE-ProRule" id="PRU00339"/>
    </source>
</evidence>
<feature type="repeat" description="TPR" evidence="3">
    <location>
        <begin position="236"/>
        <end position="269"/>
    </location>
</feature>
<gene>
    <name evidence="4" type="ORF">RFI_22695</name>
</gene>
<reference evidence="4 5" key="1">
    <citation type="journal article" date="2013" name="Curr. Biol.">
        <title>The Genome of the Foraminiferan Reticulomyxa filosa.</title>
        <authorList>
            <person name="Glockner G."/>
            <person name="Hulsmann N."/>
            <person name="Schleicher M."/>
            <person name="Noegel A.A."/>
            <person name="Eichinger L."/>
            <person name="Gallinger C."/>
            <person name="Pawlowski J."/>
            <person name="Sierra R."/>
            <person name="Euteneuer U."/>
            <person name="Pillet L."/>
            <person name="Moustafa A."/>
            <person name="Platzer M."/>
            <person name="Groth M."/>
            <person name="Szafranski K."/>
            <person name="Schliwa M."/>
        </authorList>
    </citation>
    <scope>NUCLEOTIDE SEQUENCE [LARGE SCALE GENOMIC DNA]</scope>
</reference>
<dbReference type="SUPFAM" id="SSF48452">
    <property type="entry name" value="TPR-like"/>
    <property type="match status" value="1"/>
</dbReference>
<dbReference type="PANTHER" id="PTHR45641:SF1">
    <property type="entry name" value="AAA+ ATPASE DOMAIN-CONTAINING PROTEIN"/>
    <property type="match status" value="1"/>
</dbReference>
<dbReference type="Pfam" id="PF13374">
    <property type="entry name" value="TPR_10"/>
    <property type="match status" value="1"/>
</dbReference>
<keyword evidence="5" id="KW-1185">Reference proteome</keyword>
<proteinExistence type="predicted"/>
<organism evidence="4 5">
    <name type="scientific">Reticulomyxa filosa</name>
    <dbReference type="NCBI Taxonomy" id="46433"/>
    <lineage>
        <taxon>Eukaryota</taxon>
        <taxon>Sar</taxon>
        <taxon>Rhizaria</taxon>
        <taxon>Retaria</taxon>
        <taxon>Foraminifera</taxon>
        <taxon>Monothalamids</taxon>
        <taxon>Reticulomyxidae</taxon>
        <taxon>Reticulomyxa</taxon>
    </lineage>
</organism>
<dbReference type="PROSITE" id="PS50293">
    <property type="entry name" value="TPR_REGION"/>
    <property type="match status" value="1"/>
</dbReference>
<dbReference type="EMBL" id="ASPP01019872">
    <property type="protein sequence ID" value="ETO14673.1"/>
    <property type="molecule type" value="Genomic_DNA"/>
</dbReference>
<evidence type="ECO:0000313" key="4">
    <source>
        <dbReference type="EMBL" id="ETO14673.1"/>
    </source>
</evidence>
<dbReference type="InterPro" id="IPR019734">
    <property type="entry name" value="TPR_rpt"/>
</dbReference>
<comment type="caution">
    <text evidence="4">The sequence shown here is derived from an EMBL/GenBank/DDBJ whole genome shotgun (WGS) entry which is preliminary data.</text>
</comment>
<keyword evidence="2 3" id="KW-0802">TPR repeat</keyword>
<feature type="repeat" description="TPR" evidence="3">
    <location>
        <begin position="311"/>
        <end position="344"/>
    </location>
</feature>